<dbReference type="InterPro" id="IPR002104">
    <property type="entry name" value="Integrase_catalytic"/>
</dbReference>
<keyword evidence="8" id="KW-1185">Reference proteome</keyword>
<dbReference type="InterPro" id="IPR044068">
    <property type="entry name" value="CB"/>
</dbReference>
<protein>
    <submittedName>
        <fullName evidence="7">Integrase family protein</fullName>
    </submittedName>
</protein>
<dbReference type="GO" id="GO:0006310">
    <property type="term" value="P:DNA recombination"/>
    <property type="evidence" value="ECO:0007669"/>
    <property type="project" value="UniProtKB-KW"/>
</dbReference>
<accession>A0A158L374</accession>
<dbReference type="Gene3D" id="1.10.443.10">
    <property type="entry name" value="Intergrase catalytic core"/>
    <property type="match status" value="1"/>
</dbReference>
<evidence type="ECO:0000259" key="6">
    <source>
        <dbReference type="PROSITE" id="PS51900"/>
    </source>
</evidence>
<proteinExistence type="predicted"/>
<dbReference type="SUPFAM" id="SSF56349">
    <property type="entry name" value="DNA breaking-rejoining enzymes"/>
    <property type="match status" value="1"/>
</dbReference>
<dbReference type="AlphaFoldDB" id="A0A158L374"/>
<name>A0A158L374_9BURK</name>
<dbReference type="PROSITE" id="PS51900">
    <property type="entry name" value="CB"/>
    <property type="match status" value="1"/>
</dbReference>
<dbReference type="Pfam" id="PF02899">
    <property type="entry name" value="Phage_int_SAM_1"/>
    <property type="match status" value="1"/>
</dbReference>
<keyword evidence="2 4" id="KW-0238">DNA-binding</keyword>
<dbReference type="CDD" id="cd01188">
    <property type="entry name" value="INT_RitA_C_like"/>
    <property type="match status" value="1"/>
</dbReference>
<keyword evidence="3" id="KW-0233">DNA recombination</keyword>
<dbReference type="InterPro" id="IPR010998">
    <property type="entry name" value="Integrase_recombinase_N"/>
</dbReference>
<dbReference type="PANTHER" id="PTHR30349:SF90">
    <property type="entry name" value="TYROSINE RECOMBINASE XERD"/>
    <property type="match status" value="1"/>
</dbReference>
<feature type="domain" description="Core-binding (CB)" evidence="6">
    <location>
        <begin position="9"/>
        <end position="95"/>
    </location>
</feature>
<gene>
    <name evidence="7" type="ORF">AWB68_08552</name>
</gene>
<feature type="domain" description="Tyr recombinase" evidence="5">
    <location>
        <begin position="118"/>
        <end position="301"/>
    </location>
</feature>
<evidence type="ECO:0000256" key="1">
    <source>
        <dbReference type="ARBA" id="ARBA00022908"/>
    </source>
</evidence>
<dbReference type="EMBL" id="FCON02000328">
    <property type="protein sequence ID" value="SAL87824.1"/>
    <property type="molecule type" value="Genomic_DNA"/>
</dbReference>
<dbReference type="InterPro" id="IPR013762">
    <property type="entry name" value="Integrase-like_cat_sf"/>
</dbReference>
<comment type="caution">
    <text evidence="7">The sequence shown here is derived from an EMBL/GenBank/DDBJ whole genome shotgun (WGS) entry which is preliminary data.</text>
</comment>
<sequence>MAPNSSGDTSFDAAVSAYLHYLSEVRGLAPITIEQHEHTVWQLLHYQSDSDCTFQLADFTQTHVERFITNAGRRYGRSTLQHVISHVRGFLRFLTVRGEVSSGLDQQIDTPRVYRLEHLPRVLPWDTVSALLQSIDRKCACGLRDYAIFMLIVTYGLRGCDVASLRLDNIDWHAGEIHINQSKTRQPLNLPLTDPVAAALIAYLREARPRTACREIFLTAVAPILPIRRQAVGYAFRFRVRQSGLDIPFRGVHCLRHSYATHLLREGVPLKTIGDLLGHRSTESTCVYLRLDLEELREVALPLPASAI</sequence>
<dbReference type="InterPro" id="IPR050090">
    <property type="entry name" value="Tyrosine_recombinase_XerCD"/>
</dbReference>
<evidence type="ECO:0000259" key="5">
    <source>
        <dbReference type="PROSITE" id="PS51898"/>
    </source>
</evidence>
<dbReference type="PROSITE" id="PS51898">
    <property type="entry name" value="TYR_RECOMBINASE"/>
    <property type="match status" value="1"/>
</dbReference>
<dbReference type="GO" id="GO:0015074">
    <property type="term" value="P:DNA integration"/>
    <property type="evidence" value="ECO:0007669"/>
    <property type="project" value="UniProtKB-KW"/>
</dbReference>
<keyword evidence="1" id="KW-0229">DNA integration</keyword>
<dbReference type="PANTHER" id="PTHR30349">
    <property type="entry name" value="PHAGE INTEGRASE-RELATED"/>
    <property type="match status" value="1"/>
</dbReference>
<dbReference type="InterPro" id="IPR004107">
    <property type="entry name" value="Integrase_SAM-like_N"/>
</dbReference>
<evidence type="ECO:0000313" key="7">
    <source>
        <dbReference type="EMBL" id="SAL87824.1"/>
    </source>
</evidence>
<reference evidence="7" key="1">
    <citation type="submission" date="2016-01" db="EMBL/GenBank/DDBJ databases">
        <authorList>
            <person name="Peeters C."/>
        </authorList>
    </citation>
    <scope>NUCLEOTIDE SEQUENCE [LARGE SCALE GENOMIC DNA]</scope>
    <source>
        <strain evidence="7">LMG 22940</strain>
    </source>
</reference>
<dbReference type="Proteomes" id="UP000054770">
    <property type="component" value="Unassembled WGS sequence"/>
</dbReference>
<evidence type="ECO:0000256" key="4">
    <source>
        <dbReference type="PROSITE-ProRule" id="PRU01248"/>
    </source>
</evidence>
<dbReference type="Pfam" id="PF00589">
    <property type="entry name" value="Phage_integrase"/>
    <property type="match status" value="1"/>
</dbReference>
<organism evidence="7 8">
    <name type="scientific">Caballeronia choica</name>
    <dbReference type="NCBI Taxonomy" id="326476"/>
    <lineage>
        <taxon>Bacteria</taxon>
        <taxon>Pseudomonadati</taxon>
        <taxon>Pseudomonadota</taxon>
        <taxon>Betaproteobacteria</taxon>
        <taxon>Burkholderiales</taxon>
        <taxon>Burkholderiaceae</taxon>
        <taxon>Caballeronia</taxon>
    </lineage>
</organism>
<dbReference type="GO" id="GO:0003677">
    <property type="term" value="F:DNA binding"/>
    <property type="evidence" value="ECO:0007669"/>
    <property type="project" value="UniProtKB-UniRule"/>
</dbReference>
<evidence type="ECO:0000256" key="3">
    <source>
        <dbReference type="ARBA" id="ARBA00023172"/>
    </source>
</evidence>
<evidence type="ECO:0000256" key="2">
    <source>
        <dbReference type="ARBA" id="ARBA00023125"/>
    </source>
</evidence>
<dbReference type="InterPro" id="IPR011010">
    <property type="entry name" value="DNA_brk_join_enz"/>
</dbReference>
<dbReference type="RefSeq" id="WP_268810988.1">
    <property type="nucleotide sequence ID" value="NZ_FCON02000328.1"/>
</dbReference>
<dbReference type="Gene3D" id="1.10.150.130">
    <property type="match status" value="1"/>
</dbReference>
<evidence type="ECO:0000313" key="8">
    <source>
        <dbReference type="Proteomes" id="UP000054770"/>
    </source>
</evidence>